<dbReference type="AlphaFoldDB" id="A0A3G9JR97"/>
<dbReference type="Pfam" id="PF13596">
    <property type="entry name" value="PAS_10"/>
    <property type="match status" value="1"/>
</dbReference>
<dbReference type="Gene3D" id="1.20.120.520">
    <property type="entry name" value="nmb1532 protein domain like"/>
    <property type="match status" value="1"/>
</dbReference>
<dbReference type="InParanoid" id="A0A3G9JR97"/>
<dbReference type="PANTHER" id="PTHR39966">
    <property type="entry name" value="BLL2471 PROTEIN-RELATED"/>
    <property type="match status" value="1"/>
</dbReference>
<keyword evidence="1" id="KW-0175">Coiled coil</keyword>
<evidence type="ECO:0000256" key="1">
    <source>
        <dbReference type="SAM" id="Coils"/>
    </source>
</evidence>
<proteinExistence type="predicted"/>
<organism evidence="4 5">
    <name type="scientific">Intestinibaculum porci</name>
    <dbReference type="NCBI Taxonomy" id="2487118"/>
    <lineage>
        <taxon>Bacteria</taxon>
        <taxon>Bacillati</taxon>
        <taxon>Bacillota</taxon>
        <taxon>Erysipelotrichia</taxon>
        <taxon>Erysipelotrichales</taxon>
        <taxon>Erysipelotrichaceae</taxon>
        <taxon>Intestinibaculum</taxon>
    </lineage>
</organism>
<evidence type="ECO:0000313" key="4">
    <source>
        <dbReference type="EMBL" id="BBH26808.1"/>
    </source>
</evidence>
<evidence type="ECO:0000259" key="2">
    <source>
        <dbReference type="Pfam" id="PF01814"/>
    </source>
</evidence>
<feature type="coiled-coil region" evidence="1">
    <location>
        <begin position="106"/>
        <end position="133"/>
    </location>
</feature>
<dbReference type="RefSeq" id="WP_125119625.1">
    <property type="nucleotide sequence ID" value="NZ_AP019309.1"/>
</dbReference>
<accession>A0A3G9JR97</accession>
<dbReference type="Pfam" id="PF01814">
    <property type="entry name" value="Hemerythrin"/>
    <property type="match status" value="1"/>
</dbReference>
<dbReference type="EMBL" id="AP019309">
    <property type="protein sequence ID" value="BBH26808.1"/>
    <property type="molecule type" value="Genomic_DNA"/>
</dbReference>
<dbReference type="PANTHER" id="PTHR39966:SF3">
    <property type="entry name" value="DUF438 DOMAIN-CONTAINING PROTEIN"/>
    <property type="match status" value="1"/>
</dbReference>
<feature type="domain" description="DUF438" evidence="3">
    <location>
        <begin position="4"/>
        <end position="67"/>
    </location>
</feature>
<evidence type="ECO:0000313" key="5">
    <source>
        <dbReference type="Proteomes" id="UP000268059"/>
    </source>
</evidence>
<reference evidence="4 5" key="1">
    <citation type="submission" date="2018-11" db="EMBL/GenBank/DDBJ databases">
        <title>Novel Erysipelotrichaceae bacterium isolated from small intestine of a swine.</title>
        <authorList>
            <person name="Kim J.S."/>
            <person name="Choe H."/>
            <person name="Lee Y.R."/>
            <person name="Kim K.M."/>
            <person name="Park D.S."/>
        </authorList>
    </citation>
    <scope>NUCLEOTIDE SEQUENCE [LARGE SCALE GENOMIC DNA]</scope>
    <source>
        <strain evidence="4 5">SG0102</strain>
    </source>
</reference>
<gene>
    <name evidence="4" type="ORF">SG0102_17420</name>
</gene>
<dbReference type="InterPro" id="IPR012312">
    <property type="entry name" value="Hemerythrin-like"/>
</dbReference>
<dbReference type="GO" id="GO:0005886">
    <property type="term" value="C:plasma membrane"/>
    <property type="evidence" value="ECO:0007669"/>
    <property type="project" value="TreeGrafter"/>
</dbReference>
<sequence length="381" mass="43539">MDSLKTYIERLNQGEALEDVQKDFREHFSDVAAIDIAEAEQAMINEGMSVKEVQKLCDVHSALFHGADRKERILNAEREVRRSMLKREVPQEMKSALSAIIVGHPLNILTHENKEIQKRLDHLAEAIENNQEAIPECLRDLSLSHVHFDKKDELILPLLKRHNIAGPADVMWNVDVELRRTNKALQKNYTLDQVKAYHKRMQEMLFKEEKILFPLADEQFSLSEWQSLSLDFPRFGYAYLKDIPQWKDAITSSTSESVEEGLIHLPTGTLSLKQVKGILDALPVELTFIDDQDINRYVSEETPLFTRPLSSLGHHVYECHPPVALPMVKTVMTKLKNGEDMVSIKTEKKGHPVLVRYIAVRDEAGTYLGVLEAVEDLSDIL</sequence>
<dbReference type="KEGG" id="ebm:SG0102_17420"/>
<name>A0A3G9JR97_9FIRM</name>
<evidence type="ECO:0000259" key="3">
    <source>
        <dbReference type="Pfam" id="PF04282"/>
    </source>
</evidence>
<dbReference type="Proteomes" id="UP000268059">
    <property type="component" value="Chromosome"/>
</dbReference>
<feature type="domain" description="Hemerythrin-like" evidence="2">
    <location>
        <begin position="104"/>
        <end position="216"/>
    </location>
</feature>
<protein>
    <recommendedName>
        <fullName evidence="6">Histidine kinase</fullName>
    </recommendedName>
</protein>
<keyword evidence="5" id="KW-1185">Reference proteome</keyword>
<dbReference type="InterPro" id="IPR007380">
    <property type="entry name" value="DUF438"/>
</dbReference>
<evidence type="ECO:0008006" key="6">
    <source>
        <dbReference type="Google" id="ProtNLM"/>
    </source>
</evidence>
<dbReference type="Gene3D" id="3.30.450.20">
    <property type="entry name" value="PAS domain"/>
    <property type="match status" value="1"/>
</dbReference>
<dbReference type="OrthoDB" id="9769774at2"/>
<dbReference type="Pfam" id="PF04282">
    <property type="entry name" value="DUF438"/>
    <property type="match status" value="1"/>
</dbReference>